<evidence type="ECO:0000256" key="2">
    <source>
        <dbReference type="ARBA" id="ARBA00009085"/>
    </source>
</evidence>
<sequence length="772" mass="84188">MIDRLQSQQHPLPFDITQAIITVLCGIITVYALHAALVYIVGYPILSPVELCWNALVFLTPTPLLLSSAKRQELRKNDMLAQTHAAKSETLRKILAMGGGGASLTHIGGEGLMSRARRMSGFGGGREDGTAAGSGSDMPPGLGNWDNSCYQNSVLQGLSSLPSLRSYLATPRRAGLDPESTTGSLYQTVQRLSGAENNGKQLWTPAKLKNMSSWQQQDAQEYFSKIMDELDKEAAHDMMDVKVTSGLEAIVQGDEQVDSIAGDAPTKNPLEGLLAQRVACTRCGYSDGLSMIPFNCLTVPLGSEDTYDLEQCLDEYMKLEEITDVDCAKCTLLRAETQLKQMVPPEAKPKDESVSATVSYPYLNLPPEVRIQVIRRLEAIQQALETDDFADITMNETCQIPKKAHVSSTKTRQAVIGRAPPSLVIHMNRSVFEELTGVQRKNYATVRYPMVLNLAEWMPGPNISAVASTSILDSRRQESAEKCLYRLKAVIQHYGRHENGHYIAYRRHPKWSGIQANGEGKDDESNKEEMEQWWRLSDEDVSVVSEAVALGQGGVFMLFYEREEMLPVSWPMEGEKAITASEHAAVDAHEIELSVTSHVDADADGMATGEPRPAKILPSLEEPAAAIAESTPLTTTTVHTDYEHPMQSSSLRPTSPSLQEASRSPTFPTASSPLGQELAAPWSSPQTINPTGTLVPVSSICPPLTPSLPWPTPERPAGRKAEEATSDLRVIGTGTGTGKTNRTPTMRTSRASRESNGNSQGLGGLMRPMART</sequence>
<feature type="compositionally biased region" description="Polar residues" evidence="8">
    <location>
        <begin position="746"/>
        <end position="759"/>
    </location>
</feature>
<keyword evidence="9" id="KW-0812">Transmembrane</keyword>
<dbReference type="PANTHER" id="PTHR24006">
    <property type="entry name" value="UBIQUITIN CARBOXYL-TERMINAL HYDROLASE"/>
    <property type="match status" value="1"/>
</dbReference>
<evidence type="ECO:0000256" key="9">
    <source>
        <dbReference type="SAM" id="Phobius"/>
    </source>
</evidence>
<dbReference type="EC" id="3.4.19.12" evidence="3"/>
<comment type="catalytic activity">
    <reaction evidence="1">
        <text>Thiol-dependent hydrolysis of ester, thioester, amide, peptide and isopeptide bonds formed by the C-terminal Gly of ubiquitin (a 76-residue protein attached to proteins as an intracellular targeting signal).</text>
        <dbReference type="EC" id="3.4.19.12"/>
    </reaction>
</comment>
<evidence type="ECO:0000256" key="7">
    <source>
        <dbReference type="ARBA" id="ARBA00022807"/>
    </source>
</evidence>
<feature type="region of interest" description="Disordered" evidence="8">
    <location>
        <begin position="730"/>
        <end position="772"/>
    </location>
</feature>
<evidence type="ECO:0000313" key="11">
    <source>
        <dbReference type="EMBL" id="KAK5118905.1"/>
    </source>
</evidence>
<dbReference type="EMBL" id="JAVRRL010000001">
    <property type="protein sequence ID" value="KAK5118905.1"/>
    <property type="molecule type" value="Genomic_DNA"/>
</dbReference>
<keyword evidence="9" id="KW-0472">Membrane</keyword>
<dbReference type="AlphaFoldDB" id="A0AAN7TJ44"/>
<evidence type="ECO:0000256" key="6">
    <source>
        <dbReference type="ARBA" id="ARBA00022801"/>
    </source>
</evidence>
<feature type="region of interest" description="Disordered" evidence="8">
    <location>
        <begin position="642"/>
        <end position="684"/>
    </location>
</feature>
<dbReference type="InterPro" id="IPR028889">
    <property type="entry name" value="USP"/>
</dbReference>
<dbReference type="GO" id="GO:0005634">
    <property type="term" value="C:nucleus"/>
    <property type="evidence" value="ECO:0007669"/>
    <property type="project" value="TreeGrafter"/>
</dbReference>
<comment type="similarity">
    <text evidence="2">Belongs to the peptidase C19 family.</text>
</comment>
<accession>A0AAN7TJ44</accession>
<feature type="transmembrane region" description="Helical" evidence="9">
    <location>
        <begin position="20"/>
        <end position="45"/>
    </location>
</feature>
<keyword evidence="4" id="KW-0645">Protease</keyword>
<name>A0AAN7TJ44_9PEZI</name>
<feature type="compositionally biased region" description="Polar residues" evidence="8">
    <location>
        <begin position="646"/>
        <end position="674"/>
    </location>
</feature>
<dbReference type="GO" id="GO:0005829">
    <property type="term" value="C:cytosol"/>
    <property type="evidence" value="ECO:0007669"/>
    <property type="project" value="TreeGrafter"/>
</dbReference>
<dbReference type="Gene3D" id="3.90.70.10">
    <property type="entry name" value="Cysteine proteinases"/>
    <property type="match status" value="1"/>
</dbReference>
<dbReference type="GO" id="GO:0016579">
    <property type="term" value="P:protein deubiquitination"/>
    <property type="evidence" value="ECO:0007669"/>
    <property type="project" value="InterPro"/>
</dbReference>
<protein>
    <recommendedName>
        <fullName evidence="3">ubiquitinyl hydrolase 1</fullName>
        <ecNumber evidence="3">3.4.19.12</ecNumber>
    </recommendedName>
</protein>
<keyword evidence="7" id="KW-0788">Thiol protease</keyword>
<dbReference type="Pfam" id="PF00443">
    <property type="entry name" value="UCH"/>
    <property type="match status" value="1"/>
</dbReference>
<dbReference type="GO" id="GO:0004843">
    <property type="term" value="F:cysteine-type deubiquitinase activity"/>
    <property type="evidence" value="ECO:0007669"/>
    <property type="project" value="UniProtKB-EC"/>
</dbReference>
<feature type="domain" description="USP" evidence="10">
    <location>
        <begin position="140"/>
        <end position="563"/>
    </location>
</feature>
<dbReference type="InterPro" id="IPR001394">
    <property type="entry name" value="Peptidase_C19_UCH"/>
</dbReference>
<evidence type="ECO:0000256" key="8">
    <source>
        <dbReference type="SAM" id="MobiDB-lite"/>
    </source>
</evidence>
<dbReference type="InterPro" id="IPR038765">
    <property type="entry name" value="Papain-like_cys_pep_sf"/>
</dbReference>
<keyword evidence="6" id="KW-0378">Hydrolase</keyword>
<keyword evidence="5" id="KW-0833">Ubl conjugation pathway</keyword>
<gene>
    <name evidence="11" type="ORF">LTR62_000116</name>
</gene>
<dbReference type="CDD" id="cd02662">
    <property type="entry name" value="Peptidase_C19F"/>
    <property type="match status" value="1"/>
</dbReference>
<evidence type="ECO:0000256" key="4">
    <source>
        <dbReference type="ARBA" id="ARBA00022670"/>
    </source>
</evidence>
<dbReference type="InterPro" id="IPR050164">
    <property type="entry name" value="Peptidase_C19"/>
</dbReference>
<keyword evidence="9" id="KW-1133">Transmembrane helix</keyword>
<dbReference type="SUPFAM" id="SSF54001">
    <property type="entry name" value="Cysteine proteinases"/>
    <property type="match status" value="1"/>
</dbReference>
<dbReference type="PANTHER" id="PTHR24006:SF888">
    <property type="entry name" value="UBIQUITIN CARBOXYL-TERMINAL HYDROLASE 30"/>
    <property type="match status" value="1"/>
</dbReference>
<evidence type="ECO:0000256" key="5">
    <source>
        <dbReference type="ARBA" id="ARBA00022786"/>
    </source>
</evidence>
<dbReference type="Proteomes" id="UP001310890">
    <property type="component" value="Unassembled WGS sequence"/>
</dbReference>
<evidence type="ECO:0000313" key="12">
    <source>
        <dbReference type="Proteomes" id="UP001310890"/>
    </source>
</evidence>
<comment type="caution">
    <text evidence="11">The sequence shown here is derived from an EMBL/GenBank/DDBJ whole genome shotgun (WGS) entry which is preliminary data.</text>
</comment>
<organism evidence="11 12">
    <name type="scientific">Meristemomyces frigidus</name>
    <dbReference type="NCBI Taxonomy" id="1508187"/>
    <lineage>
        <taxon>Eukaryota</taxon>
        <taxon>Fungi</taxon>
        <taxon>Dikarya</taxon>
        <taxon>Ascomycota</taxon>
        <taxon>Pezizomycotina</taxon>
        <taxon>Dothideomycetes</taxon>
        <taxon>Dothideomycetidae</taxon>
        <taxon>Mycosphaerellales</taxon>
        <taxon>Teratosphaeriaceae</taxon>
        <taxon>Meristemomyces</taxon>
    </lineage>
</organism>
<evidence type="ECO:0000256" key="1">
    <source>
        <dbReference type="ARBA" id="ARBA00000707"/>
    </source>
</evidence>
<dbReference type="PROSITE" id="PS50235">
    <property type="entry name" value="USP_3"/>
    <property type="match status" value="1"/>
</dbReference>
<reference evidence="11" key="1">
    <citation type="submission" date="2023-08" db="EMBL/GenBank/DDBJ databases">
        <title>Black Yeasts Isolated from many extreme environments.</title>
        <authorList>
            <person name="Coleine C."/>
            <person name="Stajich J.E."/>
            <person name="Selbmann L."/>
        </authorList>
    </citation>
    <scope>NUCLEOTIDE SEQUENCE</scope>
    <source>
        <strain evidence="11">CCFEE 5401</strain>
    </source>
</reference>
<dbReference type="InterPro" id="IPR018200">
    <property type="entry name" value="USP_CS"/>
</dbReference>
<dbReference type="GO" id="GO:0006508">
    <property type="term" value="P:proteolysis"/>
    <property type="evidence" value="ECO:0007669"/>
    <property type="project" value="UniProtKB-KW"/>
</dbReference>
<proteinExistence type="inferred from homology"/>
<evidence type="ECO:0000256" key="3">
    <source>
        <dbReference type="ARBA" id="ARBA00012759"/>
    </source>
</evidence>
<dbReference type="PROSITE" id="PS00973">
    <property type="entry name" value="USP_2"/>
    <property type="match status" value="1"/>
</dbReference>
<evidence type="ECO:0000259" key="10">
    <source>
        <dbReference type="PROSITE" id="PS50235"/>
    </source>
</evidence>